<keyword evidence="3" id="KW-1185">Reference proteome</keyword>
<evidence type="ECO:0000313" key="1">
    <source>
        <dbReference type="EMBL" id="KAK8834346.1"/>
    </source>
</evidence>
<name>A0ABR2GWD2_9EUKA</name>
<proteinExistence type="predicted"/>
<protein>
    <recommendedName>
        <fullName evidence="4">Sel1 repeat family protein</fullName>
    </recommendedName>
</protein>
<organism evidence="2 3">
    <name type="scientific">Tritrichomonas musculus</name>
    <dbReference type="NCBI Taxonomy" id="1915356"/>
    <lineage>
        <taxon>Eukaryota</taxon>
        <taxon>Metamonada</taxon>
        <taxon>Parabasalia</taxon>
        <taxon>Tritrichomonadida</taxon>
        <taxon>Tritrichomonadidae</taxon>
        <taxon>Tritrichomonas</taxon>
    </lineage>
</organism>
<dbReference type="SUPFAM" id="SSF81901">
    <property type="entry name" value="HCP-like"/>
    <property type="match status" value="1"/>
</dbReference>
<gene>
    <name evidence="1" type="ORF">M9Y10_031354</name>
    <name evidence="2" type="ORF">M9Y10_036560</name>
</gene>
<dbReference type="Proteomes" id="UP001470230">
    <property type="component" value="Unassembled WGS sequence"/>
</dbReference>
<dbReference type="Gene3D" id="1.25.40.10">
    <property type="entry name" value="Tetratricopeptide repeat domain"/>
    <property type="match status" value="1"/>
</dbReference>
<dbReference type="EMBL" id="JAPFFF010000424">
    <property type="protein sequence ID" value="KAK8834346.1"/>
    <property type="molecule type" value="Genomic_DNA"/>
</dbReference>
<sequence>MLQEGDGVAVNKSDANIYFQKGIRKYDADTMFFYAISLINDPYSNVGSQNNNIVKYLEKESYSGNVNSMLFYSIVLSRGYFNNPKNDEESKNLLKMANYANSEEAAKLSFYFATLIQKGEMKFFGPKDAEVFLLNASKRGNIDAILAYDYLLSPDDKSAIIFLKKAASLGSEESRKR</sequence>
<dbReference type="EMBL" id="JAPFFF010000059">
    <property type="protein sequence ID" value="KAK8837560.1"/>
    <property type="molecule type" value="Genomic_DNA"/>
</dbReference>
<evidence type="ECO:0008006" key="4">
    <source>
        <dbReference type="Google" id="ProtNLM"/>
    </source>
</evidence>
<evidence type="ECO:0000313" key="3">
    <source>
        <dbReference type="Proteomes" id="UP001470230"/>
    </source>
</evidence>
<dbReference type="InterPro" id="IPR011990">
    <property type="entry name" value="TPR-like_helical_dom_sf"/>
</dbReference>
<evidence type="ECO:0000313" key="2">
    <source>
        <dbReference type="EMBL" id="KAK8837560.1"/>
    </source>
</evidence>
<accession>A0ABR2GWD2</accession>
<reference evidence="2 3" key="1">
    <citation type="submission" date="2024-04" db="EMBL/GenBank/DDBJ databases">
        <title>Tritrichomonas musculus Genome.</title>
        <authorList>
            <person name="Alves-Ferreira E."/>
            <person name="Grigg M."/>
            <person name="Lorenzi H."/>
            <person name="Galac M."/>
        </authorList>
    </citation>
    <scope>NUCLEOTIDE SEQUENCE [LARGE SCALE GENOMIC DNA]</scope>
    <source>
        <strain evidence="2 3">EAF2021</strain>
    </source>
</reference>
<comment type="caution">
    <text evidence="2">The sequence shown here is derived from an EMBL/GenBank/DDBJ whole genome shotgun (WGS) entry which is preliminary data.</text>
</comment>